<proteinExistence type="inferred from homology"/>
<accession>A0A0U9HTF7</accession>
<dbReference type="GO" id="GO:0004407">
    <property type="term" value="F:histone deacetylase activity"/>
    <property type="evidence" value="ECO:0007669"/>
    <property type="project" value="TreeGrafter"/>
</dbReference>
<dbReference type="PANTHER" id="PTHR10625:SF10">
    <property type="entry name" value="HISTONE DEACETYLASE HDAC1"/>
    <property type="match status" value="1"/>
</dbReference>
<dbReference type="OrthoDB" id="9808367at2"/>
<evidence type="ECO:0000259" key="2">
    <source>
        <dbReference type="Pfam" id="PF00850"/>
    </source>
</evidence>
<dbReference type="AlphaFoldDB" id="A0A0U9HTF7"/>
<gene>
    <name evidence="3" type="ORF">TAGGR_2401</name>
</gene>
<evidence type="ECO:0000313" key="3">
    <source>
        <dbReference type="EMBL" id="GAQ95506.1"/>
    </source>
</evidence>
<dbReference type="InterPro" id="IPR000286">
    <property type="entry name" value="HDACs"/>
</dbReference>
<feature type="domain" description="Histone deacetylase" evidence="2">
    <location>
        <begin position="22"/>
        <end position="302"/>
    </location>
</feature>
<dbReference type="EMBL" id="BCNO01000002">
    <property type="protein sequence ID" value="GAQ95506.1"/>
    <property type="molecule type" value="Genomic_DNA"/>
</dbReference>
<dbReference type="Gene3D" id="3.40.800.20">
    <property type="entry name" value="Histone deacetylase domain"/>
    <property type="match status" value="1"/>
</dbReference>
<keyword evidence="4" id="KW-1185">Reference proteome</keyword>
<dbReference type="GO" id="GO:0040029">
    <property type="term" value="P:epigenetic regulation of gene expression"/>
    <property type="evidence" value="ECO:0007669"/>
    <property type="project" value="TreeGrafter"/>
</dbReference>
<dbReference type="CDD" id="cd09992">
    <property type="entry name" value="HDAC_classII"/>
    <property type="match status" value="1"/>
</dbReference>
<sequence length="305" mass="34248">MNKKIAFIYDDIFLKHDTPADHPESKERLIAIVNNLKKEELWDKLIHIKPRKATEKELALVHEPHYIEKIKKSLPGYLDPDTYLCEHTYEVACYAVGAVLDAIDGVLNKDFEGAFCAVRPPGHHAEIDSAMGFCIFNNVAVGAAYAKTKGIKKIFIVDIDVHHGNGTQHIFEDDCSVFYFSSHQFPFYPGTGRELEIGRGAGEGCTYNVPLRSGSGTKEYLTVFQDILPQKIRETKPELILVSAGYDMHKDDPMSYINVTTEGVRSIIRSILRSSYAPKIFVLEGGYNLQSLSECVKVTLEEMLS</sequence>
<dbReference type="PANTHER" id="PTHR10625">
    <property type="entry name" value="HISTONE DEACETYLASE HDAC1-RELATED"/>
    <property type="match status" value="1"/>
</dbReference>
<evidence type="ECO:0000256" key="1">
    <source>
        <dbReference type="ARBA" id="ARBA00005947"/>
    </source>
</evidence>
<dbReference type="InterPro" id="IPR023696">
    <property type="entry name" value="Ureohydrolase_dom_sf"/>
</dbReference>
<protein>
    <submittedName>
        <fullName evidence="3">Acetoin utilization deacetylase AcuC</fullName>
    </submittedName>
</protein>
<dbReference type="SUPFAM" id="SSF52768">
    <property type="entry name" value="Arginase/deacetylase"/>
    <property type="match status" value="1"/>
</dbReference>
<dbReference type="InterPro" id="IPR037138">
    <property type="entry name" value="His_deacetylse_dom_sf"/>
</dbReference>
<dbReference type="RefSeq" id="WP_059176938.1">
    <property type="nucleotide sequence ID" value="NZ_BCNO01000002.1"/>
</dbReference>
<evidence type="ECO:0000313" key="4">
    <source>
        <dbReference type="Proteomes" id="UP000054976"/>
    </source>
</evidence>
<reference evidence="4" key="1">
    <citation type="submission" date="2016-01" db="EMBL/GenBank/DDBJ databases">
        <title>Draft genome sequence of Thermodesulfovibrio aggregans strain TGE-P1.</title>
        <authorList>
            <person name="Sekiguchi Y."/>
            <person name="Ohashi A."/>
            <person name="Matsuura N."/>
            <person name="Tourlousse M.D."/>
        </authorList>
    </citation>
    <scope>NUCLEOTIDE SEQUENCE [LARGE SCALE GENOMIC DNA]</scope>
    <source>
        <strain evidence="4">TGE-P1</strain>
    </source>
</reference>
<dbReference type="InterPro" id="IPR023801">
    <property type="entry name" value="His_deacetylse_dom"/>
</dbReference>
<dbReference type="Proteomes" id="UP000054976">
    <property type="component" value="Unassembled WGS sequence"/>
</dbReference>
<organism evidence="3 4">
    <name type="scientific">Thermodesulfovibrio aggregans</name>
    <dbReference type="NCBI Taxonomy" id="86166"/>
    <lineage>
        <taxon>Bacteria</taxon>
        <taxon>Pseudomonadati</taxon>
        <taxon>Nitrospirota</taxon>
        <taxon>Thermodesulfovibrionia</taxon>
        <taxon>Thermodesulfovibrionales</taxon>
        <taxon>Thermodesulfovibrionaceae</taxon>
        <taxon>Thermodesulfovibrio</taxon>
    </lineage>
</organism>
<dbReference type="Pfam" id="PF00850">
    <property type="entry name" value="Hist_deacetyl"/>
    <property type="match status" value="1"/>
</dbReference>
<comment type="caution">
    <text evidence="3">The sequence shown here is derived from an EMBL/GenBank/DDBJ whole genome shotgun (WGS) entry which is preliminary data.</text>
</comment>
<dbReference type="STRING" id="86166.TAGGR_2401"/>
<comment type="similarity">
    <text evidence="1">Belongs to the histone deacetylase family.</text>
</comment>
<dbReference type="PRINTS" id="PR01270">
    <property type="entry name" value="HDASUPER"/>
</dbReference>
<name>A0A0U9HTF7_9BACT</name>